<dbReference type="InterPro" id="IPR009061">
    <property type="entry name" value="DNA-bd_dom_put_sf"/>
</dbReference>
<evidence type="ECO:0000256" key="8">
    <source>
        <dbReference type="ARBA" id="ARBA00023125"/>
    </source>
</evidence>
<protein>
    <submittedName>
        <fullName evidence="10">MerR family transcriptional regulator</fullName>
    </submittedName>
</protein>
<evidence type="ECO:0000256" key="1">
    <source>
        <dbReference type="ARBA" id="ARBA00004496"/>
    </source>
</evidence>
<dbReference type="InterPro" id="IPR000551">
    <property type="entry name" value="MerR-type_HTH_dom"/>
</dbReference>
<dbReference type="PANTHER" id="PTHR30478">
    <property type="entry name" value="DNA POLYMERASE III SUBUNIT BETA"/>
    <property type="match status" value="1"/>
</dbReference>
<evidence type="ECO:0000313" key="11">
    <source>
        <dbReference type="Proteomes" id="UP001596523"/>
    </source>
</evidence>
<comment type="caution">
    <text evidence="10">The sequence shown here is derived from an EMBL/GenBank/DDBJ whole genome shotgun (WGS) entry which is preliminary data.</text>
</comment>
<dbReference type="InterPro" id="IPR001001">
    <property type="entry name" value="DNA_polIII_beta"/>
</dbReference>
<dbReference type="Pfam" id="PF02767">
    <property type="entry name" value="DNA_pol3_beta_2"/>
    <property type="match status" value="1"/>
</dbReference>
<dbReference type="SMART" id="SM00422">
    <property type="entry name" value="HTH_MERR"/>
    <property type="match status" value="1"/>
</dbReference>
<evidence type="ECO:0000256" key="6">
    <source>
        <dbReference type="ARBA" id="ARBA00022705"/>
    </source>
</evidence>
<keyword evidence="3" id="KW-0963">Cytoplasm</keyword>
<dbReference type="Pfam" id="PF13411">
    <property type="entry name" value="MerR_1"/>
    <property type="match status" value="1"/>
</dbReference>
<evidence type="ECO:0000256" key="7">
    <source>
        <dbReference type="ARBA" id="ARBA00022932"/>
    </source>
</evidence>
<evidence type="ECO:0000256" key="5">
    <source>
        <dbReference type="ARBA" id="ARBA00022695"/>
    </source>
</evidence>
<dbReference type="Gene3D" id="3.10.150.10">
    <property type="entry name" value="DNA Polymerase III, subunit A, domain 2"/>
    <property type="match status" value="2"/>
</dbReference>
<name>A0ABW2JV62_9ACTN</name>
<dbReference type="PANTHER" id="PTHR30478:SF0">
    <property type="entry name" value="BETA SLIDING CLAMP"/>
    <property type="match status" value="1"/>
</dbReference>
<dbReference type="Proteomes" id="UP001596523">
    <property type="component" value="Unassembled WGS sequence"/>
</dbReference>
<keyword evidence="5" id="KW-0548">Nucleotidyltransferase</keyword>
<dbReference type="EMBL" id="JBHTCF010000022">
    <property type="protein sequence ID" value="MFC7309561.1"/>
    <property type="molecule type" value="Genomic_DNA"/>
</dbReference>
<evidence type="ECO:0000313" key="10">
    <source>
        <dbReference type="EMBL" id="MFC7309561.1"/>
    </source>
</evidence>
<keyword evidence="7" id="KW-0239">DNA-directed DNA polymerase</keyword>
<comment type="similarity">
    <text evidence="2">Belongs to the beta sliding clamp family.</text>
</comment>
<dbReference type="RefSeq" id="WP_381838589.1">
    <property type="nucleotide sequence ID" value="NZ_JBHTCF010000022.1"/>
</dbReference>
<keyword evidence="11" id="KW-1185">Reference proteome</keyword>
<feature type="domain" description="HTH merR-type" evidence="9">
    <location>
        <begin position="7"/>
        <end position="77"/>
    </location>
</feature>
<evidence type="ECO:0000259" key="9">
    <source>
        <dbReference type="PROSITE" id="PS50937"/>
    </source>
</evidence>
<accession>A0ABW2JV62</accession>
<keyword evidence="6" id="KW-0235">DNA replication</keyword>
<keyword evidence="8" id="KW-0238">DNA-binding</keyword>
<gene>
    <name evidence="10" type="ORF">ACFQVC_35790</name>
</gene>
<dbReference type="InterPro" id="IPR022637">
    <property type="entry name" value="DNA_polIII_beta_cen"/>
</dbReference>
<dbReference type="SMART" id="SM00480">
    <property type="entry name" value="POL3Bc"/>
    <property type="match status" value="1"/>
</dbReference>
<comment type="subcellular location">
    <subcellularLocation>
        <location evidence="1">Cytoplasm</location>
    </subcellularLocation>
</comment>
<dbReference type="SUPFAM" id="SSF46955">
    <property type="entry name" value="Putative DNA-binding domain"/>
    <property type="match status" value="1"/>
</dbReference>
<proteinExistence type="inferred from homology"/>
<evidence type="ECO:0000256" key="3">
    <source>
        <dbReference type="ARBA" id="ARBA00022490"/>
    </source>
</evidence>
<dbReference type="SUPFAM" id="SSF55979">
    <property type="entry name" value="DNA clamp"/>
    <property type="match status" value="2"/>
</dbReference>
<evidence type="ECO:0000256" key="4">
    <source>
        <dbReference type="ARBA" id="ARBA00022679"/>
    </source>
</evidence>
<dbReference type="Gene3D" id="1.10.1660.10">
    <property type="match status" value="1"/>
</dbReference>
<dbReference type="PROSITE" id="PS50937">
    <property type="entry name" value="HTH_MERR_2"/>
    <property type="match status" value="1"/>
</dbReference>
<dbReference type="CDD" id="cd00140">
    <property type="entry name" value="beta_clamp"/>
    <property type="match status" value="1"/>
</dbReference>
<organism evidence="10 11">
    <name type="scientific">Streptomyces monticola</name>
    <dbReference type="NCBI Taxonomy" id="2666263"/>
    <lineage>
        <taxon>Bacteria</taxon>
        <taxon>Bacillati</taxon>
        <taxon>Actinomycetota</taxon>
        <taxon>Actinomycetes</taxon>
        <taxon>Kitasatosporales</taxon>
        <taxon>Streptomycetaceae</taxon>
        <taxon>Streptomyces</taxon>
    </lineage>
</organism>
<dbReference type="InterPro" id="IPR046938">
    <property type="entry name" value="DNA_clamp_sf"/>
</dbReference>
<sequence>MNDTDALMSIGAFARRVGLAPSALRFYDDCGVLHPAHVDGDTGYRSYSPGQETRAVLVRRLREAGMPLTDACVVLDGSHEEARAVLEQHARKARDTAAAAQSAVEEVLRDLPRGHGPWTAARIGGAELASAVRQVAPAVATGDARQEFPVLGCVLVELDGPELRLVATDRYRLAVRTLRARSPEGAPRSLLVGAEELRDAAAWAMRREELTIEVDEGGTRLRGESDVRMLATVDDTFPDYRLVLEGLPAVRHRIITDRTALRGRLVGAGAAAGGGPVSLRTGGQRLTLVPRDPGDHGNHGNHFDCVDHGDREPDTLPALCTGGPLSISFDPEVLVPALDAGVGPDVLLEISAPTGPVVVRSADQGSFTTLVMPVADDET</sequence>
<evidence type="ECO:0000256" key="2">
    <source>
        <dbReference type="ARBA" id="ARBA00010752"/>
    </source>
</evidence>
<dbReference type="PROSITE" id="PS00552">
    <property type="entry name" value="HTH_MERR_1"/>
    <property type="match status" value="1"/>
</dbReference>
<keyword evidence="4" id="KW-0808">Transferase</keyword>
<reference evidence="11" key="1">
    <citation type="journal article" date="2019" name="Int. J. Syst. Evol. Microbiol.">
        <title>The Global Catalogue of Microorganisms (GCM) 10K type strain sequencing project: providing services to taxonomists for standard genome sequencing and annotation.</title>
        <authorList>
            <consortium name="The Broad Institute Genomics Platform"/>
            <consortium name="The Broad Institute Genome Sequencing Center for Infectious Disease"/>
            <person name="Wu L."/>
            <person name="Ma J."/>
        </authorList>
    </citation>
    <scope>NUCLEOTIDE SEQUENCE [LARGE SCALE GENOMIC DNA]</scope>
    <source>
        <strain evidence="11">SYNS20</strain>
    </source>
</reference>